<keyword evidence="4" id="KW-1185">Reference proteome</keyword>
<accession>A0AAJ0C772</accession>
<dbReference type="Pfam" id="PF13374">
    <property type="entry name" value="TPR_10"/>
    <property type="match status" value="1"/>
</dbReference>
<dbReference type="InterPro" id="IPR053137">
    <property type="entry name" value="NLR-like"/>
</dbReference>
<dbReference type="Proteomes" id="UP001244011">
    <property type="component" value="Unassembled WGS sequence"/>
</dbReference>
<dbReference type="AlphaFoldDB" id="A0AAJ0C772"/>
<proteinExistence type="predicted"/>
<dbReference type="Gene3D" id="1.25.40.10">
    <property type="entry name" value="Tetratricopeptide repeat domain"/>
    <property type="match status" value="2"/>
</dbReference>
<gene>
    <name evidence="3" type="ORF">QBC33DRAFT_617537</name>
</gene>
<dbReference type="EMBL" id="MU839001">
    <property type="protein sequence ID" value="KAK1770253.1"/>
    <property type="molecule type" value="Genomic_DNA"/>
</dbReference>
<dbReference type="InterPro" id="IPR027417">
    <property type="entry name" value="P-loop_NTPase"/>
</dbReference>
<dbReference type="Gene3D" id="3.40.50.300">
    <property type="entry name" value="P-loop containing nucleotide triphosphate hydrolases"/>
    <property type="match status" value="1"/>
</dbReference>
<dbReference type="GO" id="GO:0016887">
    <property type="term" value="F:ATP hydrolysis activity"/>
    <property type="evidence" value="ECO:0007669"/>
    <property type="project" value="InterPro"/>
</dbReference>
<dbReference type="PANTHER" id="PTHR46082:SF6">
    <property type="entry name" value="AAA+ ATPASE DOMAIN-CONTAINING PROTEIN-RELATED"/>
    <property type="match status" value="1"/>
</dbReference>
<evidence type="ECO:0000313" key="3">
    <source>
        <dbReference type="EMBL" id="KAK1770253.1"/>
    </source>
</evidence>
<dbReference type="PANTHER" id="PTHR46082">
    <property type="entry name" value="ATP/GTP-BINDING PROTEIN-RELATED"/>
    <property type="match status" value="1"/>
</dbReference>
<feature type="transmembrane region" description="Helical" evidence="1">
    <location>
        <begin position="13"/>
        <end position="33"/>
    </location>
</feature>
<dbReference type="Pfam" id="PF13401">
    <property type="entry name" value="AAA_22"/>
    <property type="match status" value="1"/>
</dbReference>
<dbReference type="SUPFAM" id="SSF52540">
    <property type="entry name" value="P-loop containing nucleoside triphosphate hydrolases"/>
    <property type="match status" value="1"/>
</dbReference>
<evidence type="ECO:0000313" key="4">
    <source>
        <dbReference type="Proteomes" id="UP001244011"/>
    </source>
</evidence>
<dbReference type="Pfam" id="PF13424">
    <property type="entry name" value="TPR_12"/>
    <property type="match status" value="3"/>
</dbReference>
<reference evidence="3" key="1">
    <citation type="submission" date="2023-06" db="EMBL/GenBank/DDBJ databases">
        <title>Genome-scale phylogeny and comparative genomics of the fungal order Sordariales.</title>
        <authorList>
            <consortium name="Lawrence Berkeley National Laboratory"/>
            <person name="Hensen N."/>
            <person name="Bonometti L."/>
            <person name="Westerberg I."/>
            <person name="Brannstrom I.O."/>
            <person name="Guillou S."/>
            <person name="Cros-Aarteil S."/>
            <person name="Calhoun S."/>
            <person name="Haridas S."/>
            <person name="Kuo A."/>
            <person name="Mondo S."/>
            <person name="Pangilinan J."/>
            <person name="Riley R."/>
            <person name="Labutti K."/>
            <person name="Andreopoulos B."/>
            <person name="Lipzen A."/>
            <person name="Chen C."/>
            <person name="Yanf M."/>
            <person name="Daum C."/>
            <person name="Ng V."/>
            <person name="Clum A."/>
            <person name="Steindorff A."/>
            <person name="Ohm R."/>
            <person name="Martin F."/>
            <person name="Silar P."/>
            <person name="Natvig D."/>
            <person name="Lalanne C."/>
            <person name="Gautier V."/>
            <person name="Ament-Velasquez S.L."/>
            <person name="Kruys A."/>
            <person name="Hutchinson M.I."/>
            <person name="Powell A.J."/>
            <person name="Barry K."/>
            <person name="Miller A.N."/>
            <person name="Grigoriev I.V."/>
            <person name="Debuchy R."/>
            <person name="Gladieux P."/>
            <person name="Thoren M.H."/>
            <person name="Johannesson H."/>
        </authorList>
    </citation>
    <scope>NUCLEOTIDE SEQUENCE</scope>
    <source>
        <strain evidence="3">8032-3</strain>
    </source>
</reference>
<evidence type="ECO:0000256" key="1">
    <source>
        <dbReference type="SAM" id="Phobius"/>
    </source>
</evidence>
<dbReference type="InterPro" id="IPR011990">
    <property type="entry name" value="TPR-like_helical_dom_sf"/>
</dbReference>
<dbReference type="SMART" id="SM00028">
    <property type="entry name" value="TPR"/>
    <property type="match status" value="6"/>
</dbReference>
<dbReference type="InterPro" id="IPR019734">
    <property type="entry name" value="TPR_rpt"/>
</dbReference>
<dbReference type="RefSeq" id="XP_060286466.1">
    <property type="nucleotide sequence ID" value="XM_060432686.1"/>
</dbReference>
<sequence>MTIDDFLRACPEIVVLAIPVAVLMGSTGLPVAIRVARKLWTRMQVQFLIEATNLDRNALKACRVIQGRNENVIDRPDIFAQLEILLPPKSEYQSAALCGLGGSGKTQVALEYGHRRCRDPACSVFWVHADNETTFAQDYKTIARKLGLADNLDGKELLVAVRERIEADPCWVVIFDNADDLALFGVGQTSHDTSGGQVEESTGKPASLYDYIPQGATGTVLWTSRDGRIVGTLVGAPRGIRVGPMCGDEAMALLETSRNEKISSEEVGDAGKLLEKLQWLPLAISQAGAYLRRTSMMITEYLSRLEEEKERWRVLEATEFDRHRRPNVPNSILETWSISIERIRLGNEMAYKILHIIAYVNNQNIPFEILAAAGMFGDEVPKGESWEDKDRVVEAATRLKEFSFLELNRGEGGVQSYEMHKLVQEATRYRLSGSKSEGGIYFANGAIQIMAKLFPKPKQETWAECEKYIAHAEQVGEWAEICKKEVEVSDLLTQVSRYLFECGRWREKEPVDKRAYELRKQVLGGNDLRTIWSMASLAITYLEQRKFDEAEKINVEALLRLRQEGLGNEHDETILIMVSLAATYQGQGRCDEAENIYMEALGLLQVLGDKHHETMETMALLAIVYNAQGRYDEAERILVEALRLWREILGDNHLDTIASMGLLAMTYHRQGRYDEAERIQVDVLRLRRKVLGDNHLDTIASMGLLAMIYHRQGRYDEAERIQVDVLRLRREVLGNKHPDSLHAMSDLAVTWKSQGRRDDALAMLEECLQLTRSVLGPDHPEAKV</sequence>
<dbReference type="SUPFAM" id="SSF48452">
    <property type="entry name" value="TPR-like"/>
    <property type="match status" value="2"/>
</dbReference>
<evidence type="ECO:0000259" key="2">
    <source>
        <dbReference type="Pfam" id="PF13401"/>
    </source>
</evidence>
<dbReference type="GeneID" id="85315873"/>
<organism evidence="3 4">
    <name type="scientific">Phialemonium atrogriseum</name>
    <dbReference type="NCBI Taxonomy" id="1093897"/>
    <lineage>
        <taxon>Eukaryota</taxon>
        <taxon>Fungi</taxon>
        <taxon>Dikarya</taxon>
        <taxon>Ascomycota</taxon>
        <taxon>Pezizomycotina</taxon>
        <taxon>Sordariomycetes</taxon>
        <taxon>Sordariomycetidae</taxon>
        <taxon>Cephalothecales</taxon>
        <taxon>Cephalothecaceae</taxon>
        <taxon>Phialemonium</taxon>
    </lineage>
</organism>
<keyword evidence="1" id="KW-1133">Transmembrane helix</keyword>
<protein>
    <recommendedName>
        <fullName evidence="2">ORC1/DEAH AAA+ ATPase domain-containing protein</fullName>
    </recommendedName>
</protein>
<name>A0AAJ0C772_9PEZI</name>
<keyword evidence="1" id="KW-0472">Membrane</keyword>
<dbReference type="InterPro" id="IPR049945">
    <property type="entry name" value="AAA_22"/>
</dbReference>
<comment type="caution">
    <text evidence="3">The sequence shown here is derived from an EMBL/GenBank/DDBJ whole genome shotgun (WGS) entry which is preliminary data.</text>
</comment>
<keyword evidence="1" id="KW-0812">Transmembrane</keyword>
<feature type="domain" description="ORC1/DEAH AAA+ ATPase" evidence="2">
    <location>
        <begin position="93"/>
        <end position="181"/>
    </location>
</feature>